<gene>
    <name evidence="4" type="ORF">SLEP1_g32155</name>
</gene>
<evidence type="ECO:0000313" key="4">
    <source>
        <dbReference type="EMBL" id="GKV22273.1"/>
    </source>
</evidence>
<keyword evidence="5" id="KW-1185">Reference proteome</keyword>
<keyword evidence="1" id="KW-0677">Repeat</keyword>
<feature type="domain" description="EF-hand" evidence="3">
    <location>
        <begin position="19"/>
        <end position="54"/>
    </location>
</feature>
<dbReference type="PANTHER" id="PTHR23048:SF0">
    <property type="entry name" value="CALMODULIN LIKE 3"/>
    <property type="match status" value="1"/>
</dbReference>
<feature type="domain" description="EF-hand" evidence="3">
    <location>
        <begin position="55"/>
        <end position="90"/>
    </location>
</feature>
<proteinExistence type="predicted"/>
<dbReference type="PROSITE" id="PS00018">
    <property type="entry name" value="EF_HAND_1"/>
    <property type="match status" value="2"/>
</dbReference>
<reference evidence="4 5" key="1">
    <citation type="journal article" date="2021" name="Commun. Biol.">
        <title>The genome of Shorea leprosula (Dipterocarpaceae) highlights the ecological relevance of drought in aseasonal tropical rainforests.</title>
        <authorList>
            <person name="Ng K.K.S."/>
            <person name="Kobayashi M.J."/>
            <person name="Fawcett J.A."/>
            <person name="Hatakeyama M."/>
            <person name="Paape T."/>
            <person name="Ng C.H."/>
            <person name="Ang C.C."/>
            <person name="Tnah L.H."/>
            <person name="Lee C.T."/>
            <person name="Nishiyama T."/>
            <person name="Sese J."/>
            <person name="O'Brien M.J."/>
            <person name="Copetti D."/>
            <person name="Mohd Noor M.I."/>
            <person name="Ong R.C."/>
            <person name="Putra M."/>
            <person name="Sireger I.Z."/>
            <person name="Indrioko S."/>
            <person name="Kosugi Y."/>
            <person name="Izuno A."/>
            <person name="Isagi Y."/>
            <person name="Lee S.L."/>
            <person name="Shimizu K.K."/>
        </authorList>
    </citation>
    <scope>NUCLEOTIDE SEQUENCE [LARGE SCALE GENOMIC DNA]</scope>
    <source>
        <strain evidence="4">214</strain>
    </source>
</reference>
<dbReference type="SUPFAM" id="SSF47473">
    <property type="entry name" value="EF-hand"/>
    <property type="match status" value="1"/>
</dbReference>
<dbReference type="GO" id="GO:0005509">
    <property type="term" value="F:calcium ion binding"/>
    <property type="evidence" value="ECO:0007669"/>
    <property type="project" value="InterPro"/>
</dbReference>
<evidence type="ECO:0000259" key="3">
    <source>
        <dbReference type="PROSITE" id="PS50222"/>
    </source>
</evidence>
<dbReference type="Pfam" id="PF13499">
    <property type="entry name" value="EF-hand_7"/>
    <property type="match status" value="1"/>
</dbReference>
<dbReference type="Proteomes" id="UP001054252">
    <property type="component" value="Unassembled WGS sequence"/>
</dbReference>
<evidence type="ECO:0000256" key="1">
    <source>
        <dbReference type="ARBA" id="ARBA00022737"/>
    </source>
</evidence>
<sequence>MNKLKKRALRVIAEHLSVEEVAGIKDAFAMMDTKNRGKINLEELRIGLQKLGQQIPDADLQILMEAADVDGDGALNYGEFMAVSVHLRKMANDEHLHKAFAFFDQNQSGYIEIEELRDALNDDVDTSSEEETESDSGRLAHGVDTQIMCRHYTRVGFLASFCNFFNGKMADLVPDFWILHKLILKSLISSIYF</sequence>
<dbReference type="AlphaFoldDB" id="A0AAV5KCG4"/>
<feature type="domain" description="EF-hand" evidence="3">
    <location>
        <begin position="91"/>
        <end position="126"/>
    </location>
</feature>
<dbReference type="PANTHER" id="PTHR23048">
    <property type="entry name" value="MYOSIN LIGHT CHAIN 1, 3"/>
    <property type="match status" value="1"/>
</dbReference>
<accession>A0AAV5KCG4</accession>
<dbReference type="InterPro" id="IPR018247">
    <property type="entry name" value="EF_Hand_1_Ca_BS"/>
</dbReference>
<dbReference type="PROSITE" id="PS50222">
    <property type="entry name" value="EF_HAND_2"/>
    <property type="match status" value="3"/>
</dbReference>
<dbReference type="EMBL" id="BPVZ01000059">
    <property type="protein sequence ID" value="GKV22273.1"/>
    <property type="molecule type" value="Genomic_DNA"/>
</dbReference>
<protein>
    <recommendedName>
        <fullName evidence="3">EF-hand domain-containing protein</fullName>
    </recommendedName>
</protein>
<dbReference type="Gene3D" id="1.10.238.10">
    <property type="entry name" value="EF-hand"/>
    <property type="match status" value="1"/>
</dbReference>
<dbReference type="InterPro" id="IPR002048">
    <property type="entry name" value="EF_hand_dom"/>
</dbReference>
<keyword evidence="2" id="KW-0106">Calcium</keyword>
<organism evidence="4 5">
    <name type="scientific">Rubroshorea leprosula</name>
    <dbReference type="NCBI Taxonomy" id="152421"/>
    <lineage>
        <taxon>Eukaryota</taxon>
        <taxon>Viridiplantae</taxon>
        <taxon>Streptophyta</taxon>
        <taxon>Embryophyta</taxon>
        <taxon>Tracheophyta</taxon>
        <taxon>Spermatophyta</taxon>
        <taxon>Magnoliopsida</taxon>
        <taxon>eudicotyledons</taxon>
        <taxon>Gunneridae</taxon>
        <taxon>Pentapetalae</taxon>
        <taxon>rosids</taxon>
        <taxon>malvids</taxon>
        <taxon>Malvales</taxon>
        <taxon>Dipterocarpaceae</taxon>
        <taxon>Rubroshorea</taxon>
    </lineage>
</organism>
<dbReference type="Pfam" id="PF00036">
    <property type="entry name" value="EF-hand_1"/>
    <property type="match status" value="1"/>
</dbReference>
<dbReference type="FunFam" id="1.10.238.10:FF:000001">
    <property type="entry name" value="Calmodulin 1"/>
    <property type="match status" value="1"/>
</dbReference>
<evidence type="ECO:0000256" key="2">
    <source>
        <dbReference type="ARBA" id="ARBA00022837"/>
    </source>
</evidence>
<comment type="caution">
    <text evidence="4">The sequence shown here is derived from an EMBL/GenBank/DDBJ whole genome shotgun (WGS) entry which is preliminary data.</text>
</comment>
<dbReference type="InterPro" id="IPR011992">
    <property type="entry name" value="EF-hand-dom_pair"/>
</dbReference>
<dbReference type="InterPro" id="IPR050230">
    <property type="entry name" value="CALM/Myosin/TropC-like"/>
</dbReference>
<dbReference type="SMART" id="SM00054">
    <property type="entry name" value="EFh"/>
    <property type="match status" value="3"/>
</dbReference>
<dbReference type="CDD" id="cd00051">
    <property type="entry name" value="EFh"/>
    <property type="match status" value="1"/>
</dbReference>
<dbReference type="GO" id="GO:0016460">
    <property type="term" value="C:myosin II complex"/>
    <property type="evidence" value="ECO:0007669"/>
    <property type="project" value="TreeGrafter"/>
</dbReference>
<name>A0AAV5KCG4_9ROSI</name>
<evidence type="ECO:0000313" key="5">
    <source>
        <dbReference type="Proteomes" id="UP001054252"/>
    </source>
</evidence>